<dbReference type="Proteomes" id="UP001501231">
    <property type="component" value="Unassembled WGS sequence"/>
</dbReference>
<organism evidence="1 2">
    <name type="scientific">Actinomadura vinacea</name>
    <dbReference type="NCBI Taxonomy" id="115336"/>
    <lineage>
        <taxon>Bacteria</taxon>
        <taxon>Bacillati</taxon>
        <taxon>Actinomycetota</taxon>
        <taxon>Actinomycetes</taxon>
        <taxon>Streptosporangiales</taxon>
        <taxon>Thermomonosporaceae</taxon>
        <taxon>Actinomadura</taxon>
    </lineage>
</organism>
<evidence type="ECO:0000313" key="2">
    <source>
        <dbReference type="Proteomes" id="UP001501231"/>
    </source>
</evidence>
<name>A0ABP5VM39_9ACTN</name>
<proteinExistence type="predicted"/>
<sequence length="52" mass="6017">MMEILKRPPTMKLPEQWFTGDAWADVIYRGERLEHVTDAEYAGPRVSTRGLP</sequence>
<comment type="caution">
    <text evidence="1">The sequence shown here is derived from an EMBL/GenBank/DDBJ whole genome shotgun (WGS) entry which is preliminary data.</text>
</comment>
<accession>A0ABP5VM39</accession>
<gene>
    <name evidence="1" type="ORF">GCM10010191_11430</name>
</gene>
<dbReference type="EMBL" id="BAAARW010000003">
    <property type="protein sequence ID" value="GAA2405321.1"/>
    <property type="molecule type" value="Genomic_DNA"/>
</dbReference>
<reference evidence="2" key="1">
    <citation type="journal article" date="2019" name="Int. J. Syst. Evol. Microbiol.">
        <title>The Global Catalogue of Microorganisms (GCM) 10K type strain sequencing project: providing services to taxonomists for standard genome sequencing and annotation.</title>
        <authorList>
            <consortium name="The Broad Institute Genomics Platform"/>
            <consortium name="The Broad Institute Genome Sequencing Center for Infectious Disease"/>
            <person name="Wu L."/>
            <person name="Ma J."/>
        </authorList>
    </citation>
    <scope>NUCLEOTIDE SEQUENCE [LARGE SCALE GENOMIC DNA]</scope>
    <source>
        <strain evidence="2">JCM 3325</strain>
    </source>
</reference>
<keyword evidence="2" id="KW-1185">Reference proteome</keyword>
<protein>
    <submittedName>
        <fullName evidence="1">Uncharacterized protein</fullName>
    </submittedName>
</protein>
<dbReference type="RefSeq" id="WP_344587420.1">
    <property type="nucleotide sequence ID" value="NZ_BAAARW010000003.1"/>
</dbReference>
<evidence type="ECO:0000313" key="1">
    <source>
        <dbReference type="EMBL" id="GAA2405321.1"/>
    </source>
</evidence>